<accession>A0ABS4SNX1</accession>
<name>A0ABS4SNX1_9PROT</name>
<evidence type="ECO:0000313" key="1">
    <source>
        <dbReference type="EMBL" id="MBP2294257.1"/>
    </source>
</evidence>
<keyword evidence="2" id="KW-1185">Reference proteome</keyword>
<evidence type="ECO:0008006" key="3">
    <source>
        <dbReference type="Google" id="ProtNLM"/>
    </source>
</evidence>
<sequence>MIVTWPDVHNAEYEAILRIQRAAKTMGIQCSLVNNEGFLLSTLSSATPHRLRPQDIDFALSLHFESPKLFDAYTYTALWNPIEFYPDWGYEKSVNQLISHDDFVYSGSDRALRHVQRLRPHFPRLPNDAVEFYPSISDSIFAPTLGERKIFYCGMNWEKISNQKGRHHDLLRLLDESGNLALYGPKEFMGVKVWGDYESYVRPIAFDGWSLIREINKCGICLALMSDVHFHSGIASSRLYEGLSAGALVITDDHPFFRDRYGDNLLYISPLADGRKRFEQISDHLLWIERNPEAALAKAAEAQRIYLERFAMDKLLENLFAATETRRAAIGRSVHASKTDDAIEVIIPFVSGPVSALQKMLASLATQTYQAVTFTLLLDEGFFAHMGDEVRAVVPAGLRGEVLTFPFYESDGVSASVGPRLVRLGEAVDRALSRSRADYFCFMTAAESWFSDHLSRLKRVLDDDQTALGAYSGAIFEHTEPAGKGRRTLDFLRFDRLYRQQMARLQRHPGLFLFRRGLYDAETTLALRDLDGIEHLLFATAAEHRGALKPTTSATCIRHLENERHIPVPMLAISLQQSYLEDLGYLDRIVRPEVQPLADGELLLTPAAREMRGFPRGLAPYRQQSVIIFGKSGNHADYLGKGWSVTEDHWVWIDGVHAQVCMRQQLVDPPSNCFLRCDLEPLITGKLPSQTVTLSVNGTAVATVTLSRPGRAIITAAVPEGVVRAGEPLTIDIECANAYRPPGESRYLSVRLYALMLSTGEEHPVPELLYLNSEFNEDRYLALNPDVAAAKQAGEFKNGYEHFFRHGIGEKRGY</sequence>
<dbReference type="SUPFAM" id="SSF53448">
    <property type="entry name" value="Nucleotide-diphospho-sugar transferases"/>
    <property type="match status" value="1"/>
</dbReference>
<proteinExistence type="predicted"/>
<evidence type="ECO:0000313" key="2">
    <source>
        <dbReference type="Proteomes" id="UP000781958"/>
    </source>
</evidence>
<protein>
    <recommendedName>
        <fullName evidence="3">Glycosyl transferases group 1</fullName>
    </recommendedName>
</protein>
<reference evidence="1 2" key="1">
    <citation type="submission" date="2021-03" db="EMBL/GenBank/DDBJ databases">
        <title>Genomic Encyclopedia of Type Strains, Phase III (KMG-III): the genomes of soil and plant-associated and newly described type strains.</title>
        <authorList>
            <person name="Whitman W."/>
        </authorList>
    </citation>
    <scope>NUCLEOTIDE SEQUENCE [LARGE SCALE GENOMIC DNA]</scope>
    <source>
        <strain evidence="1 2">IMMIB AFH-6</strain>
    </source>
</reference>
<gene>
    <name evidence="1" type="ORF">J2851_004046</name>
</gene>
<dbReference type="RefSeq" id="WP_209768369.1">
    <property type="nucleotide sequence ID" value="NZ_JAGINP010000015.1"/>
</dbReference>
<comment type="caution">
    <text evidence="1">The sequence shown here is derived from an EMBL/GenBank/DDBJ whole genome shotgun (WGS) entry which is preliminary data.</text>
</comment>
<organism evidence="1 2">
    <name type="scientific">Azospirillum rugosum</name>
    <dbReference type="NCBI Taxonomy" id="416170"/>
    <lineage>
        <taxon>Bacteria</taxon>
        <taxon>Pseudomonadati</taxon>
        <taxon>Pseudomonadota</taxon>
        <taxon>Alphaproteobacteria</taxon>
        <taxon>Rhodospirillales</taxon>
        <taxon>Azospirillaceae</taxon>
        <taxon>Azospirillum</taxon>
    </lineage>
</organism>
<dbReference type="Proteomes" id="UP000781958">
    <property type="component" value="Unassembled WGS sequence"/>
</dbReference>
<dbReference type="InterPro" id="IPR029044">
    <property type="entry name" value="Nucleotide-diphossugar_trans"/>
</dbReference>
<dbReference type="EMBL" id="JAGINP010000015">
    <property type="protein sequence ID" value="MBP2294257.1"/>
    <property type="molecule type" value="Genomic_DNA"/>
</dbReference>